<reference evidence="2 3" key="1">
    <citation type="submission" date="2018-01" db="EMBL/GenBank/DDBJ databases">
        <title>Complete genome sequence of Salinigranum rubrum GX10T, an extremely halophilic archaeon isolated from a marine solar saltern.</title>
        <authorList>
            <person name="Han S."/>
        </authorList>
    </citation>
    <scope>NUCLEOTIDE SEQUENCE [LARGE SCALE GENOMIC DNA]</scope>
    <source>
        <strain evidence="2 3">GX10</strain>
    </source>
</reference>
<dbReference type="Proteomes" id="UP000236584">
    <property type="component" value="Chromosome"/>
</dbReference>
<proteinExistence type="predicted"/>
<dbReference type="RefSeq" id="WP_103425759.1">
    <property type="nucleotide sequence ID" value="NZ_CP026309.1"/>
</dbReference>
<dbReference type="KEGG" id="srub:C2R22_10760"/>
<dbReference type="EMBL" id="CP026309">
    <property type="protein sequence ID" value="AUV82070.1"/>
    <property type="molecule type" value="Genomic_DNA"/>
</dbReference>
<protein>
    <submittedName>
        <fullName evidence="2">Uncharacterized protein</fullName>
    </submittedName>
</protein>
<gene>
    <name evidence="2" type="ORF">C2R22_10760</name>
</gene>
<dbReference type="OrthoDB" id="285437at2157"/>
<organism evidence="2 3">
    <name type="scientific">Salinigranum rubrum</name>
    <dbReference type="NCBI Taxonomy" id="755307"/>
    <lineage>
        <taxon>Archaea</taxon>
        <taxon>Methanobacteriati</taxon>
        <taxon>Methanobacteriota</taxon>
        <taxon>Stenosarchaea group</taxon>
        <taxon>Halobacteria</taxon>
        <taxon>Halobacteriales</taxon>
        <taxon>Haloferacaceae</taxon>
        <taxon>Salinigranum</taxon>
    </lineage>
</organism>
<feature type="compositionally biased region" description="Basic and acidic residues" evidence="1">
    <location>
        <begin position="115"/>
        <end position="128"/>
    </location>
</feature>
<dbReference type="AlphaFoldDB" id="A0A2I8VJH3"/>
<sequence length="170" mass="18277">MSRDLMPNYQFGRAVSPKRVDEADINDRALQAGEEITIWSTPVPADKAYVWGYGQDHREAGDANYIYAEFLEDGSGSGTDGNTIRDAEVVVAVTDSTQEDTLAKTTLGPDAGDLADAKADNRTERPLFPEHSPGATEDKHLQLRLRARSGADGVVVGNDSDVHIGYGVVG</sequence>
<evidence type="ECO:0000256" key="1">
    <source>
        <dbReference type="SAM" id="MobiDB-lite"/>
    </source>
</evidence>
<accession>A0A2I8VJH3</accession>
<evidence type="ECO:0000313" key="3">
    <source>
        <dbReference type="Proteomes" id="UP000236584"/>
    </source>
</evidence>
<evidence type="ECO:0000313" key="2">
    <source>
        <dbReference type="EMBL" id="AUV82070.1"/>
    </source>
</evidence>
<feature type="region of interest" description="Disordered" evidence="1">
    <location>
        <begin position="103"/>
        <end position="137"/>
    </location>
</feature>
<keyword evidence="3" id="KW-1185">Reference proteome</keyword>
<name>A0A2I8VJH3_9EURY</name>
<dbReference type="GeneID" id="35592577"/>